<reference evidence="1 2" key="1">
    <citation type="submission" date="2020-04" db="EMBL/GenBank/DDBJ databases">
        <title>Perkinsus chesapeaki whole genome sequence.</title>
        <authorList>
            <person name="Bogema D.R."/>
        </authorList>
    </citation>
    <scope>NUCLEOTIDE SEQUENCE [LARGE SCALE GENOMIC DNA]</scope>
    <source>
        <strain evidence="1">ATCC PRA-425</strain>
    </source>
</reference>
<evidence type="ECO:0000313" key="2">
    <source>
        <dbReference type="Proteomes" id="UP000591131"/>
    </source>
</evidence>
<comment type="caution">
    <text evidence="1">The sequence shown here is derived from an EMBL/GenBank/DDBJ whole genome shotgun (WGS) entry which is preliminary data.</text>
</comment>
<dbReference type="OrthoDB" id="10410054at2759"/>
<dbReference type="Proteomes" id="UP000591131">
    <property type="component" value="Unassembled WGS sequence"/>
</dbReference>
<dbReference type="AlphaFoldDB" id="A0A7J6KZ55"/>
<accession>A0A7J6KZ55</accession>
<sequence>MPEASFSELLLEPERGWLCMRGDDLKNSMLPDVRLPQAVLHLRNGSSVVFSVDRADPVGFRVMVPIDLDIDRAIIKLAAMQSMRNSTGDTIEVPATIKKVCAGIRIAVERTIPRNRANEADSGSSLSLRQSSRNGAVNLGLKLNDEKRQAAPGLREKVEANLLPGHPCTVKISTYGVRLATHSLPTPISLNDINIKVGRTSATFEVSLPAAQCSPLGATTPLPRAISDGRASGLLSALPLASDDILGSLSDPNSGWLNRDLKGRTVARAIRMSRSRVLGDRVCGEYWGGRGPVLLLAKDGSPDVLVLLASDVRYDWAYGLLITGAACILTEEIMRKVAAEIFGSLSPKIRPESMDPLSDEASLWREHYLPAAVELARVTRLE</sequence>
<keyword evidence="2" id="KW-1185">Reference proteome</keyword>
<evidence type="ECO:0000313" key="1">
    <source>
        <dbReference type="EMBL" id="KAF4652468.1"/>
    </source>
</evidence>
<name>A0A7J6KZ55_PERCH</name>
<proteinExistence type="predicted"/>
<dbReference type="EMBL" id="JAAPAO010000921">
    <property type="protein sequence ID" value="KAF4652468.1"/>
    <property type="molecule type" value="Genomic_DNA"/>
</dbReference>
<gene>
    <name evidence="1" type="ORF">FOL47_011077</name>
</gene>
<protein>
    <submittedName>
        <fullName evidence="1">Uncharacterized protein</fullName>
    </submittedName>
</protein>
<organism evidence="1 2">
    <name type="scientific">Perkinsus chesapeaki</name>
    <name type="common">Clam parasite</name>
    <name type="synonym">Perkinsus andrewsi</name>
    <dbReference type="NCBI Taxonomy" id="330153"/>
    <lineage>
        <taxon>Eukaryota</taxon>
        <taxon>Sar</taxon>
        <taxon>Alveolata</taxon>
        <taxon>Perkinsozoa</taxon>
        <taxon>Perkinsea</taxon>
        <taxon>Perkinsida</taxon>
        <taxon>Perkinsidae</taxon>
        <taxon>Perkinsus</taxon>
    </lineage>
</organism>